<dbReference type="GO" id="GO:0016491">
    <property type="term" value="F:oxidoreductase activity"/>
    <property type="evidence" value="ECO:0007669"/>
    <property type="project" value="UniProtKB-KW"/>
</dbReference>
<dbReference type="Pfam" id="PF00248">
    <property type="entry name" value="Aldo_ket_red"/>
    <property type="match status" value="1"/>
</dbReference>
<dbReference type="RefSeq" id="WP_099643715.1">
    <property type="nucleotide sequence ID" value="NZ_NKHF01000099.1"/>
</dbReference>
<dbReference type="OrthoDB" id="9768793at2"/>
<dbReference type="GO" id="GO:0005829">
    <property type="term" value="C:cytosol"/>
    <property type="evidence" value="ECO:0007669"/>
    <property type="project" value="TreeGrafter"/>
</dbReference>
<evidence type="ECO:0000259" key="4">
    <source>
        <dbReference type="Pfam" id="PF00248"/>
    </source>
</evidence>
<dbReference type="EMBL" id="NKHF01000099">
    <property type="protein sequence ID" value="PCK30021.1"/>
    <property type="molecule type" value="Genomic_DNA"/>
</dbReference>
<gene>
    <name evidence="5" type="ORF">CEX98_19725</name>
</gene>
<keyword evidence="1" id="KW-0521">NADP</keyword>
<dbReference type="Proteomes" id="UP000228621">
    <property type="component" value="Unassembled WGS sequence"/>
</dbReference>
<comment type="caution">
    <text evidence="5">The sequence shown here is derived from an EMBL/GenBank/DDBJ whole genome shotgun (WGS) entry which is preliminary data.</text>
</comment>
<comment type="similarity">
    <text evidence="3">Belongs to the aldo/keto reductase family. Aldo/keto reductase 2 subfamily.</text>
</comment>
<sequence>MNSNTRELDPLVLGFWRLLDWQITPQENLSFLKQAIDLGIRDTDHADIYGEYQCEAAFGKALALEPSIREHIRIITKCGIKPAFPSLGLAGKANHYDSSKAHIIAQAQQSLKHFGTDRLDVLLIHRPDYLMDADEVADAFNTLKQNGDVLHFGVSNFTPSQLALLQSRLDFSLVTNQIEFSPYEMKALDDGTLDQCQQLGMNPMLWSPLAGGRIFSSEDEKAKRLRAVLQQVGEEIGATELDQVIYAWLAMHPSKPATVLGTGNITRVASAFASQSLTMNREHWYRIWTASTGHSVP</sequence>
<dbReference type="PANTHER" id="PTHR43364:SF1">
    <property type="entry name" value="OXIDOREDUCTASE YDHF"/>
    <property type="match status" value="1"/>
</dbReference>
<accession>A0A2A5JL99</accession>
<evidence type="ECO:0000256" key="3">
    <source>
        <dbReference type="ARBA" id="ARBA00038157"/>
    </source>
</evidence>
<protein>
    <submittedName>
        <fullName evidence="5">Oxidoreductase</fullName>
    </submittedName>
</protein>
<dbReference type="AlphaFoldDB" id="A0A2A5JL99"/>
<dbReference type="PANTHER" id="PTHR43364">
    <property type="entry name" value="NADH-SPECIFIC METHYLGLYOXAL REDUCTASE-RELATED"/>
    <property type="match status" value="1"/>
</dbReference>
<dbReference type="InterPro" id="IPR050523">
    <property type="entry name" value="AKR_Detox_Biosynth"/>
</dbReference>
<organism evidence="5 6">
    <name type="scientific">Pseudoalteromonas piscicida</name>
    <dbReference type="NCBI Taxonomy" id="43662"/>
    <lineage>
        <taxon>Bacteria</taxon>
        <taxon>Pseudomonadati</taxon>
        <taxon>Pseudomonadota</taxon>
        <taxon>Gammaproteobacteria</taxon>
        <taxon>Alteromonadales</taxon>
        <taxon>Pseudoalteromonadaceae</taxon>
        <taxon>Pseudoalteromonas</taxon>
    </lineage>
</organism>
<evidence type="ECO:0000256" key="2">
    <source>
        <dbReference type="ARBA" id="ARBA00023002"/>
    </source>
</evidence>
<dbReference type="FunFam" id="3.20.20.100:FF:000008">
    <property type="entry name" value="Aldo/keto reductase family oxidoreductase"/>
    <property type="match status" value="1"/>
</dbReference>
<evidence type="ECO:0000313" key="5">
    <source>
        <dbReference type="EMBL" id="PCK30021.1"/>
    </source>
</evidence>
<dbReference type="InterPro" id="IPR023210">
    <property type="entry name" value="NADP_OxRdtase_dom"/>
</dbReference>
<name>A0A2A5JL99_PSEO7</name>
<feature type="domain" description="NADP-dependent oxidoreductase" evidence="4">
    <location>
        <begin position="10"/>
        <end position="287"/>
    </location>
</feature>
<dbReference type="CDD" id="cd19092">
    <property type="entry name" value="AKR_BsYcsN_EcYdhF-like"/>
    <property type="match status" value="1"/>
</dbReference>
<reference evidence="6" key="1">
    <citation type="journal article" date="2019" name="Genome Announc.">
        <title>Draft Genome Sequence of Pseudoalteromonas piscicida Strain 36Y ROTHPW, an Hypersaline Seawater Isolate from the South Coast of Sonora, Mexico.</title>
        <authorList>
            <person name="Sanchez-Diaz R."/>
            <person name="Molina-Garza Z.J."/>
            <person name="Cruz-Suarez L.E."/>
            <person name="Selvin J."/>
            <person name="Kiran G.S."/>
            <person name="Ibarra-Gamez J.C."/>
            <person name="Gomez-Gil B."/>
            <person name="Galaviz-Silva L."/>
        </authorList>
    </citation>
    <scope>NUCLEOTIDE SEQUENCE [LARGE SCALE GENOMIC DNA]</scope>
    <source>
        <strain evidence="6">36Y_RITHPW</strain>
    </source>
</reference>
<evidence type="ECO:0000256" key="1">
    <source>
        <dbReference type="ARBA" id="ARBA00022857"/>
    </source>
</evidence>
<keyword evidence="6" id="KW-1185">Reference proteome</keyword>
<keyword evidence="2" id="KW-0560">Oxidoreductase</keyword>
<proteinExistence type="inferred from homology"/>
<dbReference type="InterPro" id="IPR036812">
    <property type="entry name" value="NAD(P)_OxRdtase_dom_sf"/>
</dbReference>
<dbReference type="SUPFAM" id="SSF51430">
    <property type="entry name" value="NAD(P)-linked oxidoreductase"/>
    <property type="match status" value="1"/>
</dbReference>
<evidence type="ECO:0000313" key="6">
    <source>
        <dbReference type="Proteomes" id="UP000228621"/>
    </source>
</evidence>
<dbReference type="Gene3D" id="3.20.20.100">
    <property type="entry name" value="NADP-dependent oxidoreductase domain"/>
    <property type="match status" value="1"/>
</dbReference>